<organism evidence="4 5">
    <name type="scientific">Amnibacterium endophyticum</name>
    <dbReference type="NCBI Taxonomy" id="2109337"/>
    <lineage>
        <taxon>Bacteria</taxon>
        <taxon>Bacillati</taxon>
        <taxon>Actinomycetota</taxon>
        <taxon>Actinomycetes</taxon>
        <taxon>Micrococcales</taxon>
        <taxon>Microbacteriaceae</taxon>
        <taxon>Amnibacterium</taxon>
    </lineage>
</organism>
<evidence type="ECO:0000259" key="3">
    <source>
        <dbReference type="Pfam" id="PF01467"/>
    </source>
</evidence>
<gene>
    <name evidence="4" type="ORF">ACFSBI_04635</name>
</gene>
<evidence type="ECO:0000313" key="5">
    <source>
        <dbReference type="Proteomes" id="UP001597347"/>
    </source>
</evidence>
<sequence length="176" mass="19531">MTRGPRIGAEPTVPTLRVGAAPTAPTLRVGYAAGAFDLFHIGHLNLLRHARSECDHLIAGVVSDEMLREVKGIEPVVPHAERMEIVRSITYVDDVWPETLPDKLDTWRQVGFTHFFKGDDWRGTEKGLRLEAEFAKVGVEVVYFPYTASTSSTVLRRALASLDRGARVEAERHSPA</sequence>
<protein>
    <submittedName>
        <fullName evidence="4">Adenylyltransferase/cytidyltransferase family protein</fullName>
    </submittedName>
</protein>
<keyword evidence="1" id="KW-0808">Transferase</keyword>
<dbReference type="SUPFAM" id="SSF52374">
    <property type="entry name" value="Nucleotidylyl transferase"/>
    <property type="match status" value="1"/>
</dbReference>
<name>A0ABW4LC05_9MICO</name>
<dbReference type="InterPro" id="IPR050385">
    <property type="entry name" value="Archaeal_FAD_synthase"/>
</dbReference>
<dbReference type="NCBIfam" id="TIGR00125">
    <property type="entry name" value="cyt_tran_rel"/>
    <property type="match status" value="1"/>
</dbReference>
<dbReference type="GO" id="GO:0016779">
    <property type="term" value="F:nucleotidyltransferase activity"/>
    <property type="evidence" value="ECO:0007669"/>
    <property type="project" value="UniProtKB-KW"/>
</dbReference>
<evidence type="ECO:0000256" key="2">
    <source>
        <dbReference type="ARBA" id="ARBA00022695"/>
    </source>
</evidence>
<evidence type="ECO:0000313" key="4">
    <source>
        <dbReference type="EMBL" id="MFD1720827.1"/>
    </source>
</evidence>
<dbReference type="InterPro" id="IPR004821">
    <property type="entry name" value="Cyt_trans-like"/>
</dbReference>
<keyword evidence="5" id="KW-1185">Reference proteome</keyword>
<accession>A0ABW4LC05</accession>
<reference evidence="5" key="1">
    <citation type="journal article" date="2019" name="Int. J. Syst. Evol. Microbiol.">
        <title>The Global Catalogue of Microorganisms (GCM) 10K type strain sequencing project: providing services to taxonomists for standard genome sequencing and annotation.</title>
        <authorList>
            <consortium name="The Broad Institute Genomics Platform"/>
            <consortium name="The Broad Institute Genome Sequencing Center for Infectious Disease"/>
            <person name="Wu L."/>
            <person name="Ma J."/>
        </authorList>
    </citation>
    <scope>NUCLEOTIDE SEQUENCE [LARGE SCALE GENOMIC DNA]</scope>
    <source>
        <strain evidence="5">CGMCC 1.12471</strain>
    </source>
</reference>
<evidence type="ECO:0000256" key="1">
    <source>
        <dbReference type="ARBA" id="ARBA00022679"/>
    </source>
</evidence>
<dbReference type="Proteomes" id="UP001597347">
    <property type="component" value="Unassembled WGS sequence"/>
</dbReference>
<dbReference type="PANTHER" id="PTHR43793">
    <property type="entry name" value="FAD SYNTHASE"/>
    <property type="match status" value="1"/>
</dbReference>
<proteinExistence type="predicted"/>
<comment type="caution">
    <text evidence="4">The sequence shown here is derived from an EMBL/GenBank/DDBJ whole genome shotgun (WGS) entry which is preliminary data.</text>
</comment>
<dbReference type="InterPro" id="IPR014729">
    <property type="entry name" value="Rossmann-like_a/b/a_fold"/>
</dbReference>
<dbReference type="Gene3D" id="3.40.50.620">
    <property type="entry name" value="HUPs"/>
    <property type="match status" value="1"/>
</dbReference>
<keyword evidence="2 4" id="KW-0548">Nucleotidyltransferase</keyword>
<dbReference type="PANTHER" id="PTHR43793:SF1">
    <property type="entry name" value="FAD SYNTHASE"/>
    <property type="match status" value="1"/>
</dbReference>
<dbReference type="RefSeq" id="WP_377932518.1">
    <property type="nucleotide sequence ID" value="NZ_JBHUEA010000005.1"/>
</dbReference>
<feature type="domain" description="Cytidyltransferase-like" evidence="3">
    <location>
        <begin position="32"/>
        <end position="157"/>
    </location>
</feature>
<dbReference type="EMBL" id="JBHUEA010000005">
    <property type="protein sequence ID" value="MFD1720827.1"/>
    <property type="molecule type" value="Genomic_DNA"/>
</dbReference>
<dbReference type="Pfam" id="PF01467">
    <property type="entry name" value="CTP_transf_like"/>
    <property type="match status" value="1"/>
</dbReference>